<dbReference type="AlphaFoldDB" id="A0A6J6XJ01"/>
<dbReference type="GO" id="GO:0005085">
    <property type="term" value="F:guanyl-nucleotide exchange factor activity"/>
    <property type="evidence" value="ECO:0007669"/>
    <property type="project" value="TreeGrafter"/>
</dbReference>
<dbReference type="InterPro" id="IPR051553">
    <property type="entry name" value="Ran_GTPase-activating"/>
</dbReference>
<evidence type="ECO:0000313" key="1">
    <source>
        <dbReference type="EMBL" id="CAB4793907.1"/>
    </source>
</evidence>
<proteinExistence type="predicted"/>
<protein>
    <submittedName>
        <fullName evidence="1">Unannotated protein</fullName>
    </submittedName>
</protein>
<gene>
    <name evidence="1" type="ORF">UFOPK2996_00663</name>
</gene>
<dbReference type="SUPFAM" id="SSF50985">
    <property type="entry name" value="RCC1/BLIP-II"/>
    <property type="match status" value="1"/>
</dbReference>
<dbReference type="GO" id="GO:0005737">
    <property type="term" value="C:cytoplasm"/>
    <property type="evidence" value="ECO:0007669"/>
    <property type="project" value="TreeGrafter"/>
</dbReference>
<sequence length="95" mass="9656">MATAWRHTCAVLVNGEVKCWGRNTVGQLGNASNTGSNIPVAVSGIATGITVAARDQHSCSLLEDQSVVCWGSNGSGELGDGTTTNSNIPVTVIGL</sequence>
<reference evidence="1" key="1">
    <citation type="submission" date="2020-05" db="EMBL/GenBank/DDBJ databases">
        <authorList>
            <person name="Chiriac C."/>
            <person name="Salcher M."/>
            <person name="Ghai R."/>
            <person name="Kavagutti S V."/>
        </authorList>
    </citation>
    <scope>NUCLEOTIDE SEQUENCE</scope>
</reference>
<organism evidence="1">
    <name type="scientific">freshwater metagenome</name>
    <dbReference type="NCBI Taxonomy" id="449393"/>
    <lineage>
        <taxon>unclassified sequences</taxon>
        <taxon>metagenomes</taxon>
        <taxon>ecological metagenomes</taxon>
    </lineage>
</organism>
<dbReference type="InterPro" id="IPR009091">
    <property type="entry name" value="RCC1/BLIP-II"/>
</dbReference>
<name>A0A6J6XJ01_9ZZZZ</name>
<accession>A0A6J6XJ01</accession>
<dbReference type="PANTHER" id="PTHR45982:SF1">
    <property type="entry name" value="REGULATOR OF CHROMOSOME CONDENSATION"/>
    <property type="match status" value="1"/>
</dbReference>
<dbReference type="InterPro" id="IPR000408">
    <property type="entry name" value="Reg_chr_condens"/>
</dbReference>
<dbReference type="PROSITE" id="PS50012">
    <property type="entry name" value="RCC1_3"/>
    <property type="match status" value="1"/>
</dbReference>
<dbReference type="Pfam" id="PF13540">
    <property type="entry name" value="RCC1_2"/>
    <property type="match status" value="2"/>
</dbReference>
<dbReference type="EMBL" id="CAFAAH010000070">
    <property type="protein sequence ID" value="CAB4793907.1"/>
    <property type="molecule type" value="Genomic_DNA"/>
</dbReference>
<dbReference type="PANTHER" id="PTHR45982">
    <property type="entry name" value="REGULATOR OF CHROMOSOME CONDENSATION"/>
    <property type="match status" value="1"/>
</dbReference>
<dbReference type="Gene3D" id="2.130.10.30">
    <property type="entry name" value="Regulator of chromosome condensation 1/beta-lactamase-inhibitor protein II"/>
    <property type="match status" value="1"/>
</dbReference>